<comment type="caution">
    <text evidence="1">The sequence shown here is derived from an EMBL/GenBank/DDBJ whole genome shotgun (WGS) entry which is preliminary data.</text>
</comment>
<reference evidence="1 2" key="1">
    <citation type="submission" date="2019-05" db="EMBL/GenBank/DDBJ databases">
        <title>Another draft genome of Portunus trituberculatus and its Hox gene families provides insights of decapod evolution.</title>
        <authorList>
            <person name="Jeong J.-H."/>
            <person name="Song I."/>
            <person name="Kim S."/>
            <person name="Choi T."/>
            <person name="Kim D."/>
            <person name="Ryu S."/>
            <person name="Kim W."/>
        </authorList>
    </citation>
    <scope>NUCLEOTIDE SEQUENCE [LARGE SCALE GENOMIC DNA]</scope>
    <source>
        <tissue evidence="1">Muscle</tissue>
    </source>
</reference>
<keyword evidence="2" id="KW-1185">Reference proteome</keyword>
<evidence type="ECO:0000313" key="2">
    <source>
        <dbReference type="Proteomes" id="UP000324222"/>
    </source>
</evidence>
<dbReference type="Proteomes" id="UP000324222">
    <property type="component" value="Unassembled WGS sequence"/>
</dbReference>
<sequence length="61" mass="7033">MSVFLPNTLITTLSPLFTPVLFMPLLPHCLLLHPCQSAAWQTRRLPHQHTHVKPRRSAPQR</sequence>
<proteinExistence type="predicted"/>
<protein>
    <submittedName>
        <fullName evidence="1">Uncharacterized protein</fullName>
    </submittedName>
</protein>
<dbReference type="AlphaFoldDB" id="A0A5B7HM64"/>
<evidence type="ECO:0000313" key="1">
    <source>
        <dbReference type="EMBL" id="MPC69798.1"/>
    </source>
</evidence>
<gene>
    <name evidence="1" type="ORF">E2C01_064029</name>
</gene>
<name>A0A5B7HM64_PORTR</name>
<organism evidence="1 2">
    <name type="scientific">Portunus trituberculatus</name>
    <name type="common">Swimming crab</name>
    <name type="synonym">Neptunus trituberculatus</name>
    <dbReference type="NCBI Taxonomy" id="210409"/>
    <lineage>
        <taxon>Eukaryota</taxon>
        <taxon>Metazoa</taxon>
        <taxon>Ecdysozoa</taxon>
        <taxon>Arthropoda</taxon>
        <taxon>Crustacea</taxon>
        <taxon>Multicrustacea</taxon>
        <taxon>Malacostraca</taxon>
        <taxon>Eumalacostraca</taxon>
        <taxon>Eucarida</taxon>
        <taxon>Decapoda</taxon>
        <taxon>Pleocyemata</taxon>
        <taxon>Brachyura</taxon>
        <taxon>Eubrachyura</taxon>
        <taxon>Portunoidea</taxon>
        <taxon>Portunidae</taxon>
        <taxon>Portuninae</taxon>
        <taxon>Portunus</taxon>
    </lineage>
</organism>
<accession>A0A5B7HM64</accession>
<dbReference type="EMBL" id="VSRR010030017">
    <property type="protein sequence ID" value="MPC69798.1"/>
    <property type="molecule type" value="Genomic_DNA"/>
</dbReference>